<dbReference type="KEGG" id="rped:AOQ87_00285"/>
<dbReference type="STRING" id="428411.AOQ87_00285"/>
<keyword evidence="4 7" id="KW-0479">Metal-binding</keyword>
<comment type="catalytic activity">
    <reaction evidence="6 8">
        <text>2 superoxide + 2 H(+) = H2O2 + O2</text>
        <dbReference type="Rhea" id="RHEA:20696"/>
        <dbReference type="ChEBI" id="CHEBI:15378"/>
        <dbReference type="ChEBI" id="CHEBI:15379"/>
        <dbReference type="ChEBI" id="CHEBI:16240"/>
        <dbReference type="ChEBI" id="CHEBI:18421"/>
        <dbReference type="EC" id="1.15.1.1"/>
    </reaction>
</comment>
<protein>
    <recommendedName>
        <fullName evidence="3 8">Superoxide dismutase</fullName>
        <ecNumber evidence="3 8">1.15.1.1</ecNumber>
    </recommendedName>
</protein>
<comment type="function">
    <text evidence="8">Destroys radicals which are normally produced within the cells and which are toxic to biological systems.</text>
</comment>
<dbReference type="Gene3D" id="1.10.287.990">
    <property type="entry name" value="Fe,Mn superoxide dismutase (SOD) domain"/>
    <property type="match status" value="1"/>
</dbReference>
<dbReference type="PROSITE" id="PS00088">
    <property type="entry name" value="SOD_MN"/>
    <property type="match status" value="1"/>
</dbReference>
<dbReference type="GO" id="GO:0004784">
    <property type="term" value="F:superoxide dismutase activity"/>
    <property type="evidence" value="ECO:0007669"/>
    <property type="project" value="UniProtKB-EC"/>
</dbReference>
<dbReference type="AlphaFoldDB" id="A0A1V0HJZ9"/>
<feature type="binding site" evidence="7">
    <location>
        <position position="27"/>
    </location>
    <ligand>
        <name>Mn(2+)</name>
        <dbReference type="ChEBI" id="CHEBI:29035"/>
    </ligand>
</feature>
<sequence length="217" mass="25891">MNYTLSKLSYAYEDLEPFLDKRTMVLHHKMHHQTYVNNTNQILKNIKIDFKKRDIFDLIQNLDIISDRDIKRSLLNNAGGHANHTIFFQGLKLGTNLSQEMKKEISSHFNSVENFKKLFEETAISFFGSGWVWLVLKNSKLEILSTVNQENPLMYNNSANFYYPIFGIDLWEHSYYLKYQNRKKEYIQSFWNILSWEEAEKRFTTGIKLIRKKINDN</sequence>
<dbReference type="SUPFAM" id="SSF54719">
    <property type="entry name" value="Fe,Mn superoxide dismutase (SOD), C-terminal domain"/>
    <property type="match status" value="1"/>
</dbReference>
<keyword evidence="12" id="KW-1185">Reference proteome</keyword>
<evidence type="ECO:0000313" key="11">
    <source>
        <dbReference type="EMBL" id="ARC53148.1"/>
    </source>
</evidence>
<feature type="binding site" evidence="7">
    <location>
        <position position="169"/>
    </location>
    <ligand>
        <name>Mn(2+)</name>
        <dbReference type="ChEBI" id="CHEBI:29035"/>
    </ligand>
</feature>
<comment type="similarity">
    <text evidence="2 8">Belongs to the iron/manganese superoxide dismutase family.</text>
</comment>
<dbReference type="SUPFAM" id="SSF46609">
    <property type="entry name" value="Fe,Mn superoxide dismutase (SOD), N-terminal domain"/>
    <property type="match status" value="1"/>
</dbReference>
<dbReference type="Proteomes" id="UP000242793">
    <property type="component" value="Chromosome"/>
</dbReference>
<dbReference type="InterPro" id="IPR036324">
    <property type="entry name" value="Mn/Fe_SOD_N_sf"/>
</dbReference>
<dbReference type="Gene3D" id="3.55.40.20">
    <property type="entry name" value="Iron/manganese superoxide dismutase, C-terminal domain"/>
    <property type="match status" value="1"/>
</dbReference>
<name>A0A1V0HJZ9_9ENTR</name>
<evidence type="ECO:0000259" key="9">
    <source>
        <dbReference type="Pfam" id="PF00081"/>
    </source>
</evidence>
<dbReference type="PANTHER" id="PTHR43595:SF2">
    <property type="entry name" value="SMALL RIBOSOMAL SUBUNIT PROTEIN MS42"/>
    <property type="match status" value="1"/>
</dbReference>
<dbReference type="PIRSF" id="PIRSF000349">
    <property type="entry name" value="SODismutase"/>
    <property type="match status" value="1"/>
</dbReference>
<dbReference type="EMBL" id="CP012839">
    <property type="protein sequence ID" value="ARC53148.1"/>
    <property type="molecule type" value="Genomic_DNA"/>
</dbReference>
<dbReference type="InterPro" id="IPR001189">
    <property type="entry name" value="Mn/Fe_SOD"/>
</dbReference>
<evidence type="ECO:0000256" key="7">
    <source>
        <dbReference type="PIRSR" id="PIRSR000349-1"/>
    </source>
</evidence>
<dbReference type="Pfam" id="PF00081">
    <property type="entry name" value="Sod_Fe_N"/>
    <property type="match status" value="1"/>
</dbReference>
<feature type="domain" description="Manganese/iron superoxide dismutase C-terminal" evidence="10">
    <location>
        <begin position="99"/>
        <end position="202"/>
    </location>
</feature>
<proteinExistence type="inferred from homology"/>
<evidence type="ECO:0000256" key="6">
    <source>
        <dbReference type="ARBA" id="ARBA00049204"/>
    </source>
</evidence>
<dbReference type="InterPro" id="IPR019831">
    <property type="entry name" value="Mn/Fe_SOD_N"/>
</dbReference>
<evidence type="ECO:0000313" key="12">
    <source>
        <dbReference type="Proteomes" id="UP000242793"/>
    </source>
</evidence>
<accession>A0A1V0HJZ9</accession>
<dbReference type="InterPro" id="IPR019833">
    <property type="entry name" value="Mn/Fe_SOD_BS"/>
</dbReference>
<keyword evidence="5 8" id="KW-0560">Oxidoreductase</keyword>
<dbReference type="RefSeq" id="WP_080626446.1">
    <property type="nucleotide sequence ID" value="NZ_CP012839.1"/>
</dbReference>
<reference evidence="11 12" key="1">
    <citation type="submission" date="2015-10" db="EMBL/GenBank/DDBJ databases">
        <title>Survey of human and primate louse endosymbionts.</title>
        <authorList>
            <person name="Boyd B.M."/>
        </authorList>
    </citation>
    <scope>NUCLEOTIDE SEQUENCE [LARGE SCALE GENOMIC DNA]</scope>
    <source>
        <strain evidence="11 12">PTSK</strain>
    </source>
</reference>
<feature type="domain" description="Manganese/iron superoxide dismutase N-terminal" evidence="9">
    <location>
        <begin position="2"/>
        <end position="91"/>
    </location>
</feature>
<dbReference type="GO" id="GO:0046872">
    <property type="term" value="F:metal ion binding"/>
    <property type="evidence" value="ECO:0007669"/>
    <property type="project" value="UniProtKB-KW"/>
</dbReference>
<dbReference type="Pfam" id="PF02777">
    <property type="entry name" value="Sod_Fe_C"/>
    <property type="match status" value="1"/>
</dbReference>
<evidence type="ECO:0000256" key="8">
    <source>
        <dbReference type="RuleBase" id="RU000414"/>
    </source>
</evidence>
<dbReference type="PANTHER" id="PTHR43595">
    <property type="entry name" value="37S RIBOSOMAL PROTEIN S26, MITOCHONDRIAL"/>
    <property type="match status" value="1"/>
</dbReference>
<gene>
    <name evidence="11" type="ORF">AOQ87_00285</name>
</gene>
<dbReference type="EC" id="1.15.1.1" evidence="3 8"/>
<evidence type="ECO:0000259" key="10">
    <source>
        <dbReference type="Pfam" id="PF02777"/>
    </source>
</evidence>
<evidence type="ECO:0000256" key="4">
    <source>
        <dbReference type="ARBA" id="ARBA00022723"/>
    </source>
</evidence>
<evidence type="ECO:0000256" key="3">
    <source>
        <dbReference type="ARBA" id="ARBA00012682"/>
    </source>
</evidence>
<feature type="binding site" evidence="7">
    <location>
        <position position="84"/>
    </location>
    <ligand>
        <name>Mn(2+)</name>
        <dbReference type="ChEBI" id="CHEBI:29035"/>
    </ligand>
</feature>
<evidence type="ECO:0000256" key="5">
    <source>
        <dbReference type="ARBA" id="ARBA00023002"/>
    </source>
</evidence>
<feature type="binding site" evidence="7">
    <location>
        <position position="173"/>
    </location>
    <ligand>
        <name>Mn(2+)</name>
        <dbReference type="ChEBI" id="CHEBI:29035"/>
    </ligand>
</feature>
<comment type="function">
    <text evidence="1">Destroys superoxide anion radicals which are normally produced within the cells and which are toxic to biological systems.</text>
</comment>
<evidence type="ECO:0000256" key="1">
    <source>
        <dbReference type="ARBA" id="ARBA00002170"/>
    </source>
</evidence>
<dbReference type="InterPro" id="IPR019832">
    <property type="entry name" value="Mn/Fe_SOD_C"/>
</dbReference>
<dbReference type="InterPro" id="IPR036314">
    <property type="entry name" value="SOD_C_sf"/>
</dbReference>
<dbReference type="PRINTS" id="PR01703">
    <property type="entry name" value="MNSODISMTASE"/>
</dbReference>
<organism evidence="11 12">
    <name type="scientific">Candidatus Riesia pediculischaeffi</name>
    <dbReference type="NCBI Taxonomy" id="428411"/>
    <lineage>
        <taxon>Bacteria</taxon>
        <taxon>Pseudomonadati</taxon>
        <taxon>Pseudomonadota</taxon>
        <taxon>Gammaproteobacteria</taxon>
        <taxon>Enterobacterales</taxon>
        <taxon>Enterobacteriaceae</taxon>
        <taxon>Candidatus Riesia</taxon>
    </lineage>
</organism>
<dbReference type="GO" id="GO:0005737">
    <property type="term" value="C:cytoplasm"/>
    <property type="evidence" value="ECO:0007669"/>
    <property type="project" value="TreeGrafter"/>
</dbReference>
<evidence type="ECO:0000256" key="2">
    <source>
        <dbReference type="ARBA" id="ARBA00008714"/>
    </source>
</evidence>